<protein>
    <submittedName>
        <fullName evidence="2">Uncharacterized protein</fullName>
    </submittedName>
</protein>
<evidence type="ECO:0000256" key="1">
    <source>
        <dbReference type="SAM" id="MobiDB-lite"/>
    </source>
</evidence>
<comment type="caution">
    <text evidence="2">The sequence shown here is derived from an EMBL/GenBank/DDBJ whole genome shotgun (WGS) entry which is preliminary data.</text>
</comment>
<name>A0A8T0QK75_PANVG</name>
<reference evidence="2" key="1">
    <citation type="submission" date="2020-05" db="EMBL/GenBank/DDBJ databases">
        <title>WGS assembly of Panicum virgatum.</title>
        <authorList>
            <person name="Lovell J.T."/>
            <person name="Jenkins J."/>
            <person name="Shu S."/>
            <person name="Juenger T.E."/>
            <person name="Schmutz J."/>
        </authorList>
    </citation>
    <scope>NUCLEOTIDE SEQUENCE</scope>
    <source>
        <strain evidence="2">AP13</strain>
    </source>
</reference>
<keyword evidence="3" id="KW-1185">Reference proteome</keyword>
<dbReference type="AlphaFoldDB" id="A0A8T0QK75"/>
<accession>A0A8T0QK75</accession>
<feature type="region of interest" description="Disordered" evidence="1">
    <location>
        <begin position="64"/>
        <end position="140"/>
    </location>
</feature>
<gene>
    <name evidence="2" type="ORF">PVAP13_7KG018989</name>
</gene>
<organism evidence="2 3">
    <name type="scientific">Panicum virgatum</name>
    <name type="common">Blackwell switchgrass</name>
    <dbReference type="NCBI Taxonomy" id="38727"/>
    <lineage>
        <taxon>Eukaryota</taxon>
        <taxon>Viridiplantae</taxon>
        <taxon>Streptophyta</taxon>
        <taxon>Embryophyta</taxon>
        <taxon>Tracheophyta</taxon>
        <taxon>Spermatophyta</taxon>
        <taxon>Magnoliopsida</taxon>
        <taxon>Liliopsida</taxon>
        <taxon>Poales</taxon>
        <taxon>Poaceae</taxon>
        <taxon>PACMAD clade</taxon>
        <taxon>Panicoideae</taxon>
        <taxon>Panicodae</taxon>
        <taxon>Paniceae</taxon>
        <taxon>Panicinae</taxon>
        <taxon>Panicum</taxon>
        <taxon>Panicum sect. Hiantes</taxon>
    </lineage>
</organism>
<sequence length="219" mass="25029">MRGPGLPRGSGLLGRSGALAVQAARLFRDTRRSWTFPSRETGNKCHSLYSHGPPPWRFWGWARSTGDNTRRRQAPTRPRRRPFLLPRPPPPQQARPPPPPRAGRRRSGTLPLPPPLLLPARRRPRPPRGYRSPETEPSPISHPSLDCVPWRYFLPERALEPPLRLLSTRHRRFSPYRHRRCLSSSDRRAAGARHCLPFSSSVFILLFQIPINPSILLSS</sequence>
<dbReference type="EMBL" id="CM029049">
    <property type="protein sequence ID" value="KAG2571206.1"/>
    <property type="molecule type" value="Genomic_DNA"/>
</dbReference>
<evidence type="ECO:0000313" key="3">
    <source>
        <dbReference type="Proteomes" id="UP000823388"/>
    </source>
</evidence>
<proteinExistence type="predicted"/>
<feature type="compositionally biased region" description="Pro residues" evidence="1">
    <location>
        <begin position="85"/>
        <end position="101"/>
    </location>
</feature>
<dbReference type="Proteomes" id="UP000823388">
    <property type="component" value="Chromosome 7K"/>
</dbReference>
<feature type="compositionally biased region" description="Basic residues" evidence="1">
    <location>
        <begin position="71"/>
        <end position="82"/>
    </location>
</feature>
<evidence type="ECO:0000313" key="2">
    <source>
        <dbReference type="EMBL" id="KAG2571206.1"/>
    </source>
</evidence>